<evidence type="ECO:0000313" key="4">
    <source>
        <dbReference type="Proteomes" id="UP000027632"/>
    </source>
</evidence>
<comment type="caution">
    <text evidence="3">The sequence shown here is derived from an EMBL/GenBank/DDBJ whole genome shotgun (WGS) entry which is preliminary data.</text>
</comment>
<keyword evidence="4" id="KW-1185">Reference proteome</keyword>
<proteinExistence type="predicted"/>
<sequence>MASGSGTQRVRDRIGAACVAVACLLMPLGILATWAAFGLADTGRYVRTMTPLAADPAVREAVADAVGDEVVRELQARTADDTSVGPFVRDAIESFTRTDAFRTAWEAGNRALHDAVLDALRDDAPSAGPVTVDLAPVTAQVKQRLEADHMPYAHRIPVEHTDIPVVPAEEVAGLRQGYRLLDAAALWLPLTAVALAVTGVAAAASRRRVLIAAGLGAALGGALLALAVAAGRRLTLADLPDDVHRPAAGAVYDALTGTLWTASWSLLAVGAAVALTCSAFRRKHGTPEPDSAPGARGTARPAPHGPQPAHGVSRQTGYR</sequence>
<keyword evidence="2" id="KW-0472">Membrane</keyword>
<feature type="compositionally biased region" description="Low complexity" evidence="1">
    <location>
        <begin position="292"/>
        <end position="302"/>
    </location>
</feature>
<keyword evidence="2" id="KW-0812">Transmembrane</keyword>
<dbReference type="RefSeq" id="WP_051747644.1">
    <property type="nucleotide sequence ID" value="NZ_KL503830.1"/>
</dbReference>
<feature type="transmembrane region" description="Helical" evidence="2">
    <location>
        <begin position="250"/>
        <end position="275"/>
    </location>
</feature>
<feature type="region of interest" description="Disordered" evidence="1">
    <location>
        <begin position="284"/>
        <end position="319"/>
    </location>
</feature>
<feature type="transmembrane region" description="Helical" evidence="2">
    <location>
        <begin position="184"/>
        <end position="202"/>
    </location>
</feature>
<feature type="transmembrane region" description="Helical" evidence="2">
    <location>
        <begin position="14"/>
        <end position="37"/>
    </location>
</feature>
<gene>
    <name evidence="3" type="ORF">DJ64_05230</name>
</gene>
<dbReference type="EMBL" id="JJMG01000135">
    <property type="protein sequence ID" value="KEG41132.1"/>
    <property type="molecule type" value="Genomic_DNA"/>
</dbReference>
<feature type="transmembrane region" description="Helical" evidence="2">
    <location>
        <begin position="209"/>
        <end position="230"/>
    </location>
</feature>
<organism evidence="3 4">
    <name type="scientific">Streptomyces griseorubens</name>
    <dbReference type="NCBI Taxonomy" id="66897"/>
    <lineage>
        <taxon>Bacteria</taxon>
        <taxon>Bacillati</taxon>
        <taxon>Actinomycetota</taxon>
        <taxon>Actinomycetes</taxon>
        <taxon>Kitasatosporales</taxon>
        <taxon>Streptomycetaceae</taxon>
        <taxon>Streptomyces</taxon>
        <taxon>Streptomyces althioticus group</taxon>
    </lineage>
</organism>
<protein>
    <submittedName>
        <fullName evidence="3">Membrane protein</fullName>
    </submittedName>
</protein>
<keyword evidence="2" id="KW-1133">Transmembrane helix</keyword>
<reference evidence="3 4" key="1">
    <citation type="submission" date="2014-04" db="EMBL/GenBank/DDBJ databases">
        <title>Draft genome sequence of the novel Streptomyces griseorubens JSD-1 playing a role in carbon and nitrogen cycle.</title>
        <authorList>
            <consortium name="Shanghai Jiao Tong University"/>
            <person name="Feng H."/>
            <person name="Sun Y."/>
            <person name="Zhi Y."/>
            <person name="Mao L."/>
            <person name="Luo Y."/>
            <person name="Wei X."/>
            <person name="Zhou P."/>
        </authorList>
    </citation>
    <scope>NUCLEOTIDE SEQUENCE [LARGE SCALE GENOMIC DNA]</scope>
    <source>
        <strain evidence="3 4">JSD-1</strain>
    </source>
</reference>
<name>A0ABR4T0Y8_9ACTN</name>
<evidence type="ECO:0000256" key="2">
    <source>
        <dbReference type="SAM" id="Phobius"/>
    </source>
</evidence>
<evidence type="ECO:0000256" key="1">
    <source>
        <dbReference type="SAM" id="MobiDB-lite"/>
    </source>
</evidence>
<evidence type="ECO:0000313" key="3">
    <source>
        <dbReference type="EMBL" id="KEG41132.1"/>
    </source>
</evidence>
<dbReference type="Proteomes" id="UP000027632">
    <property type="component" value="Unassembled WGS sequence"/>
</dbReference>
<accession>A0ABR4T0Y8</accession>